<dbReference type="GO" id="GO:0051539">
    <property type="term" value="F:4 iron, 4 sulfur cluster binding"/>
    <property type="evidence" value="ECO:0007669"/>
    <property type="project" value="UniProtKB-KW"/>
</dbReference>
<evidence type="ECO:0000256" key="11">
    <source>
        <dbReference type="ARBA" id="ARBA00080698"/>
    </source>
</evidence>
<gene>
    <name evidence="16" type="primary">miaB</name>
    <name evidence="16" type="ORF">ENL96_02615</name>
</gene>
<dbReference type="SFLD" id="SFLDG01061">
    <property type="entry name" value="methylthiotransferase"/>
    <property type="match status" value="1"/>
</dbReference>
<evidence type="ECO:0000256" key="2">
    <source>
        <dbReference type="ARBA" id="ARBA00003234"/>
    </source>
</evidence>
<evidence type="ECO:0000256" key="6">
    <source>
        <dbReference type="ARBA" id="ARBA00022723"/>
    </source>
</evidence>
<evidence type="ECO:0000259" key="15">
    <source>
        <dbReference type="PROSITE" id="PS51918"/>
    </source>
</evidence>
<evidence type="ECO:0000256" key="1">
    <source>
        <dbReference type="ARBA" id="ARBA00001966"/>
    </source>
</evidence>
<evidence type="ECO:0000256" key="7">
    <source>
        <dbReference type="ARBA" id="ARBA00023004"/>
    </source>
</evidence>
<dbReference type="PANTHER" id="PTHR43020:SF2">
    <property type="entry name" value="MITOCHONDRIAL TRNA METHYLTHIOTRANSFERASE CDK5RAP1"/>
    <property type="match status" value="1"/>
</dbReference>
<comment type="function">
    <text evidence="2">Catalyzes the methylthiolation of N6-(dimethylallyl)adenosine (i(6)A), leading to the formation of 2-methylthio-N6-(dimethylallyl)adenosine (ms(2)i(6)A) at position 37 in tRNAs that read codons beginning with uridine.</text>
</comment>
<dbReference type="InterPro" id="IPR013848">
    <property type="entry name" value="Methylthiotransferase_N"/>
</dbReference>
<dbReference type="GO" id="GO:0035597">
    <property type="term" value="F:tRNA-2-methylthio-N(6)-dimethylallyladenosine(37) synthase activity"/>
    <property type="evidence" value="ECO:0007669"/>
    <property type="project" value="UniProtKB-EC"/>
</dbReference>
<dbReference type="NCBIfam" id="TIGR01574">
    <property type="entry name" value="miaB-methiolase"/>
    <property type="match status" value="1"/>
</dbReference>
<dbReference type="EC" id="2.8.4.3" evidence="9"/>
<name>A0A7C5YZ33_UNCC3</name>
<dbReference type="InterPro" id="IPR007197">
    <property type="entry name" value="rSAM"/>
</dbReference>
<keyword evidence="8" id="KW-0411">Iron-sulfur</keyword>
<dbReference type="InterPro" id="IPR005839">
    <property type="entry name" value="Methylthiotransferase"/>
</dbReference>
<sequence>MTRESELKTYYIKTFGCPMNISDSENIERVLLHAGWKKAKYMHNAKLIVINTCSVRKKSEDKVFGLAETIKSIKRKSTKKKYPIVIVTGCMVKREVRGPKLLKESLIKAERETLKKLSKWADYSLDIEQAKKLISKIAGQQKNKVYVNPQKITALVPISFGCDNFCTYCVVPYTRGPLINRKYSEIMHDVKEAIKNGKKEIILLGQNVNSWKGKTGTKDLDFSDLLQKIDKLKGNFWVRFTSSHPKDISERLIETIAKSRHITPWIHIALQSGSNRVLRKMNRNYTAEQFIEKVRLIRKKVPHASITTDIIVGFPEESEKDFRETLKVFKICKFDMAYIAKYSPRPGTVAGELMKDNIPEEIKSERLKELTKLLKETNRKRNMLLIGKTVMVLTDKHVRRKGKIYTIGKTSTNKDIELVGFIQTGKFVKAKVTGSSIFSLKGKIIKMVKGGKEESQD</sequence>
<keyword evidence="5" id="KW-0949">S-adenosyl-L-methionine</keyword>
<dbReference type="FunFam" id="3.40.50.12160:FF:000003">
    <property type="entry name" value="CDK5 regulatory subunit-associated protein 1"/>
    <property type="match status" value="1"/>
</dbReference>
<dbReference type="Gene3D" id="3.40.50.12160">
    <property type="entry name" value="Methylthiotransferase, N-terminal domain"/>
    <property type="match status" value="1"/>
</dbReference>
<dbReference type="FunFam" id="3.80.30.20:FF:000001">
    <property type="entry name" value="tRNA-2-methylthio-N(6)-dimethylallyladenosine synthase 2"/>
    <property type="match status" value="1"/>
</dbReference>
<evidence type="ECO:0000256" key="5">
    <source>
        <dbReference type="ARBA" id="ARBA00022691"/>
    </source>
</evidence>
<protein>
    <recommendedName>
        <fullName evidence="10">tRNA-2-methylthio-N(6)-dimethylallyladenosine synthase</fullName>
        <ecNumber evidence="9">2.8.4.3</ecNumber>
    </recommendedName>
    <alternativeName>
        <fullName evidence="12">(Dimethylallyl)adenosine tRNA methylthiotransferase MiaB</fullName>
    </alternativeName>
    <alternativeName>
        <fullName evidence="11">tRNA-i(6)A37 methylthiotransferase</fullName>
    </alternativeName>
</protein>
<evidence type="ECO:0000259" key="13">
    <source>
        <dbReference type="PROSITE" id="PS50926"/>
    </source>
</evidence>
<evidence type="ECO:0000256" key="10">
    <source>
        <dbReference type="ARBA" id="ARBA00068570"/>
    </source>
</evidence>
<dbReference type="Pfam" id="PF04055">
    <property type="entry name" value="Radical_SAM"/>
    <property type="match status" value="1"/>
</dbReference>
<evidence type="ECO:0000256" key="4">
    <source>
        <dbReference type="ARBA" id="ARBA00022679"/>
    </source>
</evidence>
<organism evidence="16">
    <name type="scientific">candidate division CPR3 bacterium</name>
    <dbReference type="NCBI Taxonomy" id="2268181"/>
    <lineage>
        <taxon>Bacteria</taxon>
        <taxon>Bacteria division CPR3</taxon>
    </lineage>
</organism>
<dbReference type="NCBIfam" id="TIGR00089">
    <property type="entry name" value="MiaB/RimO family radical SAM methylthiotransferase"/>
    <property type="match status" value="1"/>
</dbReference>
<evidence type="ECO:0000256" key="8">
    <source>
        <dbReference type="ARBA" id="ARBA00023014"/>
    </source>
</evidence>
<dbReference type="InterPro" id="IPR006638">
    <property type="entry name" value="Elp3/MiaA/NifB-like_rSAM"/>
</dbReference>
<dbReference type="InterPro" id="IPR020612">
    <property type="entry name" value="Methylthiotransferase_CS"/>
</dbReference>
<dbReference type="PANTHER" id="PTHR43020">
    <property type="entry name" value="CDK5 REGULATORY SUBUNIT-ASSOCIATED PROTEIN 1"/>
    <property type="match status" value="1"/>
</dbReference>
<feature type="domain" description="MTTase N-terminal" evidence="14">
    <location>
        <begin position="8"/>
        <end position="139"/>
    </location>
</feature>
<keyword evidence="3" id="KW-0004">4Fe-4S</keyword>
<dbReference type="EMBL" id="DRVY01000079">
    <property type="protein sequence ID" value="HHR92382.1"/>
    <property type="molecule type" value="Genomic_DNA"/>
</dbReference>
<dbReference type="SFLD" id="SFLDS00029">
    <property type="entry name" value="Radical_SAM"/>
    <property type="match status" value="1"/>
</dbReference>
<evidence type="ECO:0000256" key="9">
    <source>
        <dbReference type="ARBA" id="ARBA00033765"/>
    </source>
</evidence>
<dbReference type="GO" id="GO:0046872">
    <property type="term" value="F:metal ion binding"/>
    <property type="evidence" value="ECO:0007669"/>
    <property type="project" value="UniProtKB-KW"/>
</dbReference>
<dbReference type="AlphaFoldDB" id="A0A7C5YZ33"/>
<dbReference type="PROSITE" id="PS01278">
    <property type="entry name" value="MTTASE_RADICAL"/>
    <property type="match status" value="1"/>
</dbReference>
<dbReference type="Gene3D" id="3.80.30.20">
    <property type="entry name" value="tm_1862 like domain"/>
    <property type="match status" value="1"/>
</dbReference>
<keyword evidence="7" id="KW-0408">Iron</keyword>
<dbReference type="PROSITE" id="PS51449">
    <property type="entry name" value="MTTASE_N"/>
    <property type="match status" value="1"/>
</dbReference>
<dbReference type="SFLD" id="SFLDG01082">
    <property type="entry name" value="B12-binding_domain_containing"/>
    <property type="match status" value="1"/>
</dbReference>
<keyword evidence="4 16" id="KW-0808">Transferase</keyword>
<proteinExistence type="predicted"/>
<dbReference type="SMART" id="SM00729">
    <property type="entry name" value="Elp3"/>
    <property type="match status" value="1"/>
</dbReference>
<feature type="domain" description="TRAM" evidence="13">
    <location>
        <begin position="383"/>
        <end position="446"/>
    </location>
</feature>
<evidence type="ECO:0000256" key="3">
    <source>
        <dbReference type="ARBA" id="ARBA00022485"/>
    </source>
</evidence>
<dbReference type="InterPro" id="IPR002792">
    <property type="entry name" value="TRAM_dom"/>
</dbReference>
<dbReference type="InterPro" id="IPR023404">
    <property type="entry name" value="rSAM_horseshoe"/>
</dbReference>
<accession>A0A7C5YZ33</accession>
<reference evidence="16" key="1">
    <citation type="journal article" date="2020" name="mSystems">
        <title>Genome- and Community-Level Interaction Insights into Carbon Utilization and Element Cycling Functions of Hydrothermarchaeota in Hydrothermal Sediment.</title>
        <authorList>
            <person name="Zhou Z."/>
            <person name="Liu Y."/>
            <person name="Xu W."/>
            <person name="Pan J."/>
            <person name="Luo Z.H."/>
            <person name="Li M."/>
        </authorList>
    </citation>
    <scope>NUCLEOTIDE SEQUENCE [LARGE SCALE GENOMIC DNA]</scope>
    <source>
        <strain evidence="16">SpSt-1042</strain>
    </source>
</reference>
<dbReference type="PROSITE" id="PS51918">
    <property type="entry name" value="RADICAL_SAM"/>
    <property type="match status" value="1"/>
</dbReference>
<evidence type="ECO:0000313" key="16">
    <source>
        <dbReference type="EMBL" id="HHR92382.1"/>
    </source>
</evidence>
<comment type="caution">
    <text evidence="16">The sequence shown here is derived from an EMBL/GenBank/DDBJ whole genome shotgun (WGS) entry which is preliminary data.</text>
</comment>
<dbReference type="SUPFAM" id="SSF102114">
    <property type="entry name" value="Radical SAM enzymes"/>
    <property type="match status" value="1"/>
</dbReference>
<comment type="cofactor">
    <cofactor evidence="1">
        <name>[4Fe-4S] cluster</name>
        <dbReference type="ChEBI" id="CHEBI:49883"/>
    </cofactor>
</comment>
<evidence type="ECO:0000256" key="12">
    <source>
        <dbReference type="ARBA" id="ARBA00081141"/>
    </source>
</evidence>
<dbReference type="GO" id="GO:0005829">
    <property type="term" value="C:cytosol"/>
    <property type="evidence" value="ECO:0007669"/>
    <property type="project" value="TreeGrafter"/>
</dbReference>
<dbReference type="InterPro" id="IPR058240">
    <property type="entry name" value="rSAM_sf"/>
</dbReference>
<dbReference type="Pfam" id="PF00919">
    <property type="entry name" value="UPF0004"/>
    <property type="match status" value="1"/>
</dbReference>
<dbReference type="PROSITE" id="PS50926">
    <property type="entry name" value="TRAM"/>
    <property type="match status" value="1"/>
</dbReference>
<feature type="domain" description="Radical SAM core" evidence="15">
    <location>
        <begin position="148"/>
        <end position="380"/>
    </location>
</feature>
<dbReference type="CDD" id="cd01335">
    <property type="entry name" value="Radical_SAM"/>
    <property type="match status" value="1"/>
</dbReference>
<evidence type="ECO:0000259" key="14">
    <source>
        <dbReference type="PROSITE" id="PS51449"/>
    </source>
</evidence>
<dbReference type="InterPro" id="IPR038135">
    <property type="entry name" value="Methylthiotransferase_N_sf"/>
</dbReference>
<keyword evidence="6" id="KW-0479">Metal-binding</keyword>